<protein>
    <submittedName>
        <fullName evidence="2">Uncharacterized protein</fullName>
    </submittedName>
</protein>
<feature type="region of interest" description="Disordered" evidence="1">
    <location>
        <begin position="435"/>
        <end position="516"/>
    </location>
</feature>
<feature type="compositionally biased region" description="Polar residues" evidence="1">
    <location>
        <begin position="224"/>
        <end position="237"/>
    </location>
</feature>
<accession>A0A2G5IBS1</accession>
<feature type="compositionally biased region" description="Low complexity" evidence="1">
    <location>
        <begin position="141"/>
        <end position="156"/>
    </location>
</feature>
<feature type="compositionally biased region" description="Basic and acidic residues" evidence="1">
    <location>
        <begin position="363"/>
        <end position="376"/>
    </location>
</feature>
<dbReference type="Proteomes" id="UP000230605">
    <property type="component" value="Chromosome 1"/>
</dbReference>
<feature type="compositionally biased region" description="Pro residues" evidence="1">
    <location>
        <begin position="441"/>
        <end position="451"/>
    </location>
</feature>
<feature type="compositionally biased region" description="Low complexity" evidence="1">
    <location>
        <begin position="549"/>
        <end position="562"/>
    </location>
</feature>
<feature type="compositionally biased region" description="Low complexity" evidence="1">
    <location>
        <begin position="89"/>
        <end position="105"/>
    </location>
</feature>
<feature type="region of interest" description="Disordered" evidence="1">
    <location>
        <begin position="532"/>
        <end position="614"/>
    </location>
</feature>
<feature type="compositionally biased region" description="Basic and acidic residues" evidence="1">
    <location>
        <begin position="75"/>
        <end position="84"/>
    </location>
</feature>
<evidence type="ECO:0000313" key="2">
    <source>
        <dbReference type="EMBL" id="PIB02225.1"/>
    </source>
</evidence>
<evidence type="ECO:0000313" key="3">
    <source>
        <dbReference type="EMBL" id="WPA97273.1"/>
    </source>
</evidence>
<feature type="region of interest" description="Disordered" evidence="1">
    <location>
        <begin position="1"/>
        <end position="272"/>
    </location>
</feature>
<sequence length="1071" mass="116966">MFALPQATTSAVAAVKDGEKNTPTKNDEKRRSLFGGDSKRCPTTPTNMPPKTPLATPQDEAALSSTVAAASGNDESARTWRDIHNSGGSYQVSVSATSSSSSSAQRQAGGEGEVRGIRKKKSFMQTLGLRSRKSSSALGRSTSAETWETEGSSGTTNDAPPLPSSSTAARLLTRKRGKSSPKTPQEHIIQGQDSMASLMSTDSVSSVATVSPFGRSPHLPTPLRVSSTPDASTNQPPAESFPGAVAGDPAELPVRLAPDKGKSRDVSNFSSLSPAYYGERSGRWLANRHPVDDNGQEIESPIAPPVPEKRRMPDEQEMREAESQAREWSKYVEDLRQEVQRQAAREAQDPAPHGGTSQEMDDFAARQQERTEDKVKIAKQFVDRTSTYGLMLKDGWQSTDPQGVSVYEKLAEWEKHDSKHDPQMKETVIKRLFNRVKQQFSPPPPPPPTKPPLWTDPSTPIITERDIKKDEEEVEKEEPRDDLSDRPLASTPDEEHYQVKGLGITSPSTSSFDYIPPKHPARIAAIEANLAKEAEDTARTGSSPLLKAPLPSQSTTPTGSSSMRTIVPKGRSSKHSTPSRQPTPGHKSNYIMSPLLPSVPAPIPAPSQDQSDWESVYDDEVDLDDDLIALAKTGGTTPDLRQKFRDAEDQEEREFQAILNQVPAAPQLSPEMHAKFEKAGTLPSHLVARKNSTLVVKRNPTSSAFSPQLDTQEQQAEFNQSIQAAALRRTQKLSQVPVSTNHPALRLEIGDDFGPRSSSLPLHIGKTRPSNIPTPTKAKPPKPVKPSSLAAHSTLSRVIEEDSPTDVTPHMPRPPKYGQHISPGKGLESPEASAAQNPKSPVEAQMEDVAAAWHGPRTPSLANKPNFDETPSMQEAQEMRRRFGLPLLEFKREGEPPHPNHRYTWDTQNLMCQGIHRGAYEPLDASPSFSDATEASPLRRFGTSATLPPVASHDTFSSIDINFEGKSCHHCRRTCCFYTEQLSIMAMGQARDAAVRMAVEKAHSTEHQLRKAFPAGVERFDAHMKCSECGVVCCHQHGVVCSTLSCRAALCERCARWLGGACRKHGEKGGK</sequence>
<feature type="compositionally biased region" description="Basic and acidic residues" evidence="1">
    <location>
        <begin position="463"/>
        <end position="485"/>
    </location>
</feature>
<gene>
    <name evidence="2" type="ORF">CB0940_01821</name>
    <name evidence="3" type="ORF">RHO25_001882</name>
</gene>
<dbReference type="EMBL" id="LKMD01000100">
    <property type="protein sequence ID" value="PIB02225.1"/>
    <property type="molecule type" value="Genomic_DNA"/>
</dbReference>
<dbReference type="EMBL" id="CP134184">
    <property type="protein sequence ID" value="WPA97273.1"/>
    <property type="molecule type" value="Genomic_DNA"/>
</dbReference>
<dbReference type="Proteomes" id="UP001302367">
    <property type="component" value="Chromosome 1"/>
</dbReference>
<evidence type="ECO:0000313" key="4">
    <source>
        <dbReference type="Proteomes" id="UP000230605"/>
    </source>
</evidence>
<reference evidence="3 5" key="2">
    <citation type="submission" date="2023-09" db="EMBL/GenBank/DDBJ databases">
        <title>Complete-Gapless Cercospora beticola genome.</title>
        <authorList>
            <person name="Wyatt N.A."/>
            <person name="Spanner R.E."/>
            <person name="Bolton M.D."/>
        </authorList>
    </citation>
    <scope>NUCLEOTIDE SEQUENCE [LARGE SCALE GENOMIC DNA]</scope>
    <source>
        <strain evidence="3">Cb09-40</strain>
    </source>
</reference>
<feature type="compositionally biased region" description="Basic and acidic residues" evidence="1">
    <location>
        <begin position="16"/>
        <end position="31"/>
    </location>
</feature>
<dbReference type="OrthoDB" id="3640906at2759"/>
<feature type="region of interest" description="Disordered" evidence="1">
    <location>
        <begin position="287"/>
        <end position="377"/>
    </location>
</feature>
<evidence type="ECO:0000256" key="1">
    <source>
        <dbReference type="SAM" id="MobiDB-lite"/>
    </source>
</evidence>
<feature type="region of interest" description="Disordered" evidence="1">
    <location>
        <begin position="747"/>
        <end position="840"/>
    </location>
</feature>
<name>A0A2G5IBS1_CERBT</name>
<dbReference type="AlphaFoldDB" id="A0A2G5IBS1"/>
<reference evidence="2 4" key="1">
    <citation type="submission" date="2015-10" db="EMBL/GenBank/DDBJ databases">
        <title>The cercosporin biosynthetic gene cluster was horizontally transferred to several fungal lineages and shown to be expanded in Cercospora beticola based on microsynteny with recipient genomes.</title>
        <authorList>
            <person name="De Jonge R."/>
            <person name="Ebert M.K."/>
            <person name="Suttle J.C."/>
            <person name="Jurick Ii W.M."/>
            <person name="Secor G.A."/>
            <person name="Thomma B.P."/>
            <person name="Van De Peer Y."/>
            <person name="Bolton M.D."/>
        </authorList>
    </citation>
    <scope>NUCLEOTIDE SEQUENCE [LARGE SCALE GENOMIC DNA]</scope>
    <source>
        <strain evidence="2 4">09-40</strain>
    </source>
</reference>
<proteinExistence type="predicted"/>
<feature type="compositionally biased region" description="Basic and acidic residues" evidence="1">
    <location>
        <begin position="307"/>
        <end position="348"/>
    </location>
</feature>
<evidence type="ECO:0000313" key="5">
    <source>
        <dbReference type="Proteomes" id="UP001302367"/>
    </source>
</evidence>
<organism evidence="2 4">
    <name type="scientific">Cercospora beticola</name>
    <name type="common">Sugarbeet leaf spot fungus</name>
    <dbReference type="NCBI Taxonomy" id="122368"/>
    <lineage>
        <taxon>Eukaryota</taxon>
        <taxon>Fungi</taxon>
        <taxon>Dikarya</taxon>
        <taxon>Ascomycota</taxon>
        <taxon>Pezizomycotina</taxon>
        <taxon>Dothideomycetes</taxon>
        <taxon>Dothideomycetidae</taxon>
        <taxon>Mycosphaerellales</taxon>
        <taxon>Mycosphaerellaceae</taxon>
        <taxon>Cercospora</taxon>
    </lineage>
</organism>
<feature type="compositionally biased region" description="Polar residues" evidence="1">
    <location>
        <begin position="1"/>
        <end position="11"/>
    </location>
</feature>
<feature type="compositionally biased region" description="Low complexity" evidence="1">
    <location>
        <begin position="200"/>
        <end position="211"/>
    </location>
</feature>
<keyword evidence="5" id="KW-1185">Reference proteome</keyword>